<dbReference type="PANTHER" id="PTHR10587">
    <property type="entry name" value="GLYCOSYL TRANSFERASE-RELATED"/>
    <property type="match status" value="1"/>
</dbReference>
<feature type="chain" id="PRO_5039017736" evidence="2">
    <location>
        <begin position="23"/>
        <end position="289"/>
    </location>
</feature>
<comment type="caution">
    <text evidence="4">The sequence shown here is derived from an EMBL/GenBank/DDBJ whole genome shotgun (WGS) entry which is preliminary data.</text>
</comment>
<feature type="region of interest" description="Disordered" evidence="1">
    <location>
        <begin position="21"/>
        <end position="76"/>
    </location>
</feature>
<dbReference type="EMBL" id="VTEH01000001">
    <property type="protein sequence ID" value="TYR77680.1"/>
    <property type="molecule type" value="Genomic_DNA"/>
</dbReference>
<dbReference type="GO" id="GO:0005975">
    <property type="term" value="P:carbohydrate metabolic process"/>
    <property type="evidence" value="ECO:0007669"/>
    <property type="project" value="InterPro"/>
</dbReference>
<dbReference type="CDD" id="cd10917">
    <property type="entry name" value="CE4_NodB_like_6s_7s"/>
    <property type="match status" value="1"/>
</dbReference>
<protein>
    <submittedName>
        <fullName evidence="4">Polysaccharide deacetylase family protein</fullName>
    </submittedName>
</protein>
<organism evidence="4 5">
    <name type="scientific">Rossellomorea vietnamensis</name>
    <dbReference type="NCBI Taxonomy" id="218284"/>
    <lineage>
        <taxon>Bacteria</taxon>
        <taxon>Bacillati</taxon>
        <taxon>Bacillota</taxon>
        <taxon>Bacilli</taxon>
        <taxon>Bacillales</taxon>
        <taxon>Bacillaceae</taxon>
        <taxon>Rossellomorea</taxon>
    </lineage>
</organism>
<dbReference type="Gene3D" id="3.20.20.370">
    <property type="entry name" value="Glycoside hydrolase/deacetylase"/>
    <property type="match status" value="1"/>
</dbReference>
<evidence type="ECO:0000259" key="3">
    <source>
        <dbReference type="PROSITE" id="PS51677"/>
    </source>
</evidence>
<evidence type="ECO:0000313" key="5">
    <source>
        <dbReference type="Proteomes" id="UP000323317"/>
    </source>
</evidence>
<sequence length="289" mass="32205">MKKLIYCSALLLFIAGCSQQQPSETAGDNEGQGEVINEAVAAEDTESENTQTETDTSTEEEPAGNDEEDKESLEEEVKEPLYTINEANWSVQPIGDANEKVALLTIDDAPDKHALEMAETLKSLDAPAIFFVNGHFLDTDEEKEILKKIHEMGFPIGNHTATHASLPDLTEEEQRAEIVELNELITSVIGEKPKFFRAPFGQNTDYSKSLAKSEGMTLMNWTYGYDWEAQYQNKEGIADIMVNTELLSNGANLLMHDRTWTNEAMADIVNGLRDKGFEILDPELIQTPQ</sequence>
<name>A0A5D4KLC1_9BACI</name>
<dbReference type="Proteomes" id="UP000323317">
    <property type="component" value="Unassembled WGS sequence"/>
</dbReference>
<feature type="domain" description="NodB homology" evidence="3">
    <location>
        <begin position="100"/>
        <end position="280"/>
    </location>
</feature>
<reference evidence="4 5" key="1">
    <citation type="submission" date="2019-08" db="EMBL/GenBank/DDBJ databases">
        <title>Bacillus genomes from the desert of Cuatro Cienegas, Coahuila.</title>
        <authorList>
            <person name="Olmedo-Alvarez G."/>
        </authorList>
    </citation>
    <scope>NUCLEOTIDE SEQUENCE [LARGE SCALE GENOMIC DNA]</scope>
    <source>
        <strain evidence="4 5">CH40_1T</strain>
    </source>
</reference>
<feature type="signal peptide" evidence="2">
    <location>
        <begin position="1"/>
        <end position="22"/>
    </location>
</feature>
<dbReference type="PROSITE" id="PS51677">
    <property type="entry name" value="NODB"/>
    <property type="match status" value="1"/>
</dbReference>
<dbReference type="AlphaFoldDB" id="A0A5D4KLC1"/>
<proteinExistence type="predicted"/>
<dbReference type="InterPro" id="IPR002509">
    <property type="entry name" value="NODB_dom"/>
</dbReference>
<evidence type="ECO:0000256" key="2">
    <source>
        <dbReference type="SAM" id="SignalP"/>
    </source>
</evidence>
<evidence type="ECO:0000256" key="1">
    <source>
        <dbReference type="SAM" id="MobiDB-lite"/>
    </source>
</evidence>
<dbReference type="InterPro" id="IPR050248">
    <property type="entry name" value="Polysacc_deacetylase_ArnD"/>
</dbReference>
<dbReference type="SUPFAM" id="SSF88713">
    <property type="entry name" value="Glycoside hydrolase/deacetylase"/>
    <property type="match status" value="1"/>
</dbReference>
<dbReference type="GO" id="GO:0016810">
    <property type="term" value="F:hydrolase activity, acting on carbon-nitrogen (but not peptide) bonds"/>
    <property type="evidence" value="ECO:0007669"/>
    <property type="project" value="InterPro"/>
</dbReference>
<feature type="compositionally biased region" description="Acidic residues" evidence="1">
    <location>
        <begin position="56"/>
        <end position="76"/>
    </location>
</feature>
<dbReference type="InterPro" id="IPR011330">
    <property type="entry name" value="Glyco_hydro/deAcase_b/a-brl"/>
</dbReference>
<dbReference type="RefSeq" id="WP_148945272.1">
    <property type="nucleotide sequence ID" value="NZ_JBNIKK010000010.1"/>
</dbReference>
<dbReference type="PROSITE" id="PS51257">
    <property type="entry name" value="PROKAR_LIPOPROTEIN"/>
    <property type="match status" value="1"/>
</dbReference>
<gene>
    <name evidence="4" type="ORF">FZC79_02360</name>
</gene>
<dbReference type="Pfam" id="PF01522">
    <property type="entry name" value="Polysacc_deac_1"/>
    <property type="match status" value="1"/>
</dbReference>
<accession>A0A5D4KLC1</accession>
<keyword evidence="2" id="KW-0732">Signal</keyword>
<evidence type="ECO:0000313" key="4">
    <source>
        <dbReference type="EMBL" id="TYR77680.1"/>
    </source>
</evidence>